<keyword evidence="4" id="KW-1185">Reference proteome</keyword>
<keyword evidence="2" id="KW-0436">Ligase</keyword>
<evidence type="ECO:0000256" key="2">
    <source>
        <dbReference type="HAMAP-Rule" id="MF_00336"/>
    </source>
</evidence>
<dbReference type="UniPathway" id="UPA00078">
    <property type="reaction ID" value="UER00161"/>
</dbReference>
<feature type="binding site" evidence="2">
    <location>
        <begin position="12"/>
        <end position="17"/>
    </location>
    <ligand>
        <name>ATP</name>
        <dbReference type="ChEBI" id="CHEBI:30616"/>
    </ligand>
</feature>
<comment type="caution">
    <text evidence="2">Lacks conserved residue(s) required for the propagation of feature annotation.</text>
</comment>
<evidence type="ECO:0000313" key="4">
    <source>
        <dbReference type="Proteomes" id="UP000182063"/>
    </source>
</evidence>
<evidence type="ECO:0000256" key="1">
    <source>
        <dbReference type="ARBA" id="ARBA00022756"/>
    </source>
</evidence>
<comment type="function">
    <text evidence="2">Catalyzes a mechanistically unusual reaction, the ATP-dependent insertion of CO2 between the N7 and N8 nitrogen atoms of 7,8-diaminopelargonic acid (DAPA, also called 7,8-diammoniononanoate) to form a ureido ring.</text>
</comment>
<dbReference type="SUPFAM" id="SSF52540">
    <property type="entry name" value="P-loop containing nucleoside triphosphate hydrolases"/>
    <property type="match status" value="1"/>
</dbReference>
<dbReference type="AlphaFoldDB" id="A0A1L3ZRS7"/>
<name>A0A1L3ZRS7_9SPHN</name>
<comment type="similarity">
    <text evidence="2">Belongs to the dethiobiotin synthetase family.</text>
</comment>
<feature type="binding site" evidence="2">
    <location>
        <position position="16"/>
    </location>
    <ligand>
        <name>Mg(2+)</name>
        <dbReference type="ChEBI" id="CHEBI:18420"/>
    </ligand>
</feature>
<dbReference type="CDD" id="cd03109">
    <property type="entry name" value="DTBS"/>
    <property type="match status" value="1"/>
</dbReference>
<feature type="active site" evidence="2">
    <location>
        <position position="37"/>
    </location>
</feature>
<dbReference type="Gene3D" id="3.40.50.300">
    <property type="entry name" value="P-loop containing nucleotide triphosphate hydrolases"/>
    <property type="match status" value="1"/>
</dbReference>
<feature type="binding site" evidence="2">
    <location>
        <begin position="205"/>
        <end position="207"/>
    </location>
    <ligand>
        <name>ATP</name>
        <dbReference type="ChEBI" id="CHEBI:30616"/>
    </ligand>
</feature>
<keyword evidence="2" id="KW-0460">Magnesium</keyword>
<evidence type="ECO:0000313" key="3">
    <source>
        <dbReference type="EMBL" id="API58333.1"/>
    </source>
</evidence>
<comment type="cofactor">
    <cofactor evidence="2">
        <name>Mg(2+)</name>
        <dbReference type="ChEBI" id="CHEBI:18420"/>
    </cofactor>
</comment>
<keyword evidence="2" id="KW-0067">ATP-binding</keyword>
<proteinExistence type="inferred from homology"/>
<dbReference type="NCBIfam" id="TIGR00347">
    <property type="entry name" value="bioD"/>
    <property type="match status" value="1"/>
</dbReference>
<feature type="binding site" evidence="2">
    <location>
        <begin position="177"/>
        <end position="178"/>
    </location>
    <ligand>
        <name>ATP</name>
        <dbReference type="ChEBI" id="CHEBI:30616"/>
    </ligand>
</feature>
<dbReference type="STRING" id="1921510.BSL82_02595"/>
<feature type="binding site" evidence="2">
    <location>
        <position position="41"/>
    </location>
    <ligand>
        <name>substrate</name>
    </ligand>
</feature>
<protein>
    <recommendedName>
        <fullName evidence="2">ATP-dependent dethiobiotin synthetase BioD</fullName>
        <ecNumber evidence="2">6.3.3.3</ecNumber>
    </recommendedName>
    <alternativeName>
        <fullName evidence="2">DTB synthetase</fullName>
        <shortName evidence="2">DTBS</shortName>
    </alternativeName>
    <alternativeName>
        <fullName evidence="2">Dethiobiotin synthase</fullName>
    </alternativeName>
</protein>
<dbReference type="GO" id="GO:0005829">
    <property type="term" value="C:cytosol"/>
    <property type="evidence" value="ECO:0007669"/>
    <property type="project" value="TreeGrafter"/>
</dbReference>
<organism evidence="3 4">
    <name type="scientific">Tardibacter chloracetimidivorans</name>
    <dbReference type="NCBI Taxonomy" id="1921510"/>
    <lineage>
        <taxon>Bacteria</taxon>
        <taxon>Pseudomonadati</taxon>
        <taxon>Pseudomonadota</taxon>
        <taxon>Alphaproteobacteria</taxon>
        <taxon>Sphingomonadales</taxon>
        <taxon>Sphingomonadaceae</taxon>
        <taxon>Tardibacter</taxon>
    </lineage>
</organism>
<feature type="binding site" evidence="2">
    <location>
        <begin position="117"/>
        <end position="120"/>
    </location>
    <ligand>
        <name>ATP</name>
        <dbReference type="ChEBI" id="CHEBI:30616"/>
    </ligand>
</feature>
<dbReference type="GO" id="GO:0009102">
    <property type="term" value="P:biotin biosynthetic process"/>
    <property type="evidence" value="ECO:0007669"/>
    <property type="project" value="UniProtKB-UniRule"/>
</dbReference>
<dbReference type="RefSeq" id="WP_072595906.1">
    <property type="nucleotide sequence ID" value="NZ_CP018221.1"/>
</dbReference>
<dbReference type="InterPro" id="IPR027417">
    <property type="entry name" value="P-loop_NTPase"/>
</dbReference>
<dbReference type="Proteomes" id="UP000182063">
    <property type="component" value="Chromosome"/>
</dbReference>
<keyword evidence="1 2" id="KW-0093">Biotin biosynthesis</keyword>
<keyword evidence="2" id="KW-0963">Cytoplasm</keyword>
<sequence length="228" mass="23205">MAGLFITASGTDIGKTVVTALLARQLRARGQTPDVLKPVLSGFDPATPATSDAGVLLSALDLPVTATALDRISPWRFRAPLSPDMAAAREGRTVPFDDLVDHCRDRLAAAAGPLLIEGVGGAMVPLDDCHTVLDWMAALALPALLVSGTYLGAISHTLTALAALDARGISVSGIVLSTSAGSSVDAGETREPIARFAAVPVIVLPRLAIGADGVPSSVEAPDLTGLVT</sequence>
<feature type="binding site" evidence="2">
    <location>
        <position position="52"/>
    </location>
    <ligand>
        <name>Mg(2+)</name>
        <dbReference type="ChEBI" id="CHEBI:18420"/>
    </ligand>
</feature>
<dbReference type="Pfam" id="PF13500">
    <property type="entry name" value="AAA_26"/>
    <property type="match status" value="1"/>
</dbReference>
<dbReference type="InterPro" id="IPR004472">
    <property type="entry name" value="DTB_synth_BioD"/>
</dbReference>
<dbReference type="GO" id="GO:0000287">
    <property type="term" value="F:magnesium ion binding"/>
    <property type="evidence" value="ECO:0007669"/>
    <property type="project" value="UniProtKB-UniRule"/>
</dbReference>
<feature type="binding site" evidence="2">
    <location>
        <position position="52"/>
    </location>
    <ligand>
        <name>ATP</name>
        <dbReference type="ChEBI" id="CHEBI:30616"/>
    </ligand>
</feature>
<dbReference type="PANTHER" id="PTHR43210:SF5">
    <property type="entry name" value="DETHIOBIOTIN SYNTHETASE"/>
    <property type="match status" value="1"/>
</dbReference>
<dbReference type="PIRSF" id="PIRSF006755">
    <property type="entry name" value="DTB_synth"/>
    <property type="match status" value="1"/>
</dbReference>
<keyword evidence="2" id="KW-0479">Metal-binding</keyword>
<accession>A0A1L3ZRS7</accession>
<comment type="catalytic activity">
    <reaction evidence="2">
        <text>(7R,8S)-7,8-diammoniononanoate + CO2 + ATP = (4R,5S)-dethiobiotin + ADP + phosphate + 3 H(+)</text>
        <dbReference type="Rhea" id="RHEA:15805"/>
        <dbReference type="ChEBI" id="CHEBI:15378"/>
        <dbReference type="ChEBI" id="CHEBI:16526"/>
        <dbReference type="ChEBI" id="CHEBI:30616"/>
        <dbReference type="ChEBI" id="CHEBI:43474"/>
        <dbReference type="ChEBI" id="CHEBI:149469"/>
        <dbReference type="ChEBI" id="CHEBI:149473"/>
        <dbReference type="ChEBI" id="CHEBI:456216"/>
        <dbReference type="EC" id="6.3.3.3"/>
    </reaction>
</comment>
<dbReference type="KEGG" id="sphj:BSL82_02595"/>
<feature type="binding site" evidence="2">
    <location>
        <position position="117"/>
    </location>
    <ligand>
        <name>Mg(2+)</name>
        <dbReference type="ChEBI" id="CHEBI:18420"/>
    </ligand>
</feature>
<dbReference type="EC" id="6.3.3.3" evidence="2"/>
<dbReference type="OrthoDB" id="9802097at2"/>
<dbReference type="EMBL" id="CP018221">
    <property type="protein sequence ID" value="API58333.1"/>
    <property type="molecule type" value="Genomic_DNA"/>
</dbReference>
<comment type="pathway">
    <text evidence="2">Cofactor biosynthesis; biotin biosynthesis; biotin from 7,8-diaminononanoate: step 1/2.</text>
</comment>
<comment type="subcellular location">
    <subcellularLocation>
        <location evidence="2">Cytoplasm</location>
    </subcellularLocation>
</comment>
<gene>
    <name evidence="2" type="primary">bioD</name>
    <name evidence="3" type="ORF">BSL82_02595</name>
</gene>
<dbReference type="PANTHER" id="PTHR43210">
    <property type="entry name" value="DETHIOBIOTIN SYNTHETASE"/>
    <property type="match status" value="1"/>
</dbReference>
<reference evidence="4" key="1">
    <citation type="submission" date="2016-11" db="EMBL/GenBank/DDBJ databases">
        <title>Complete Genome Sequence of alachlor-degrading Sphingomonas sp. strain JJ-A5.</title>
        <authorList>
            <person name="Lee H."/>
            <person name="Ka J.-O."/>
        </authorList>
    </citation>
    <scope>NUCLEOTIDE SEQUENCE [LARGE SCALE GENOMIC DNA]</scope>
    <source>
        <strain evidence="4">JJ-A5</strain>
    </source>
</reference>
<comment type="subunit">
    <text evidence="2">Homodimer.</text>
</comment>
<keyword evidence="2" id="KW-0547">Nucleotide-binding</keyword>
<dbReference type="HAMAP" id="MF_00336">
    <property type="entry name" value="BioD"/>
    <property type="match status" value="1"/>
</dbReference>
<dbReference type="GO" id="GO:0005524">
    <property type="term" value="F:ATP binding"/>
    <property type="evidence" value="ECO:0007669"/>
    <property type="project" value="UniProtKB-UniRule"/>
</dbReference>
<dbReference type="GO" id="GO:0004141">
    <property type="term" value="F:dethiobiotin synthase activity"/>
    <property type="evidence" value="ECO:0007669"/>
    <property type="project" value="UniProtKB-UniRule"/>
</dbReference>